<dbReference type="InterPro" id="IPR012337">
    <property type="entry name" value="RNaseH-like_sf"/>
</dbReference>
<evidence type="ECO:0000313" key="1">
    <source>
        <dbReference type="EMBL" id="AZR74557.1"/>
    </source>
</evidence>
<proteinExistence type="predicted"/>
<dbReference type="GO" id="GO:0003676">
    <property type="term" value="F:nucleic acid binding"/>
    <property type="evidence" value="ECO:0007669"/>
    <property type="project" value="InterPro"/>
</dbReference>
<keyword evidence="2" id="KW-1185">Reference proteome</keyword>
<accession>A0A3S9T206</accession>
<protein>
    <recommendedName>
        <fullName evidence="3">DNA-directed DNA polymerase family B exonuclease domain-containing protein</fullName>
    </recommendedName>
</protein>
<sequence length="278" mass="32415">MNLYVTVEDLYPHKLATILGRGKRLERILKVYPTERRFKAASIEEIGQVIGIKNPDSKIMRQLATLDETYNELITPKYRSDLSIAPYAKTIMGIDTEYLLSPLDSIQFVIYQNNSFYSGFIFTNPKLAKAVSPKEGIKLLRRVIEDFKPDVIVGHNFNCDISVLERVYQDQIPELHKYDDTMKMARKSHVANIVGSAALKKLIQKLFDIKVIEVYKAYKDLTIFIEYGLMDALFPIYLRYFLMTGRKPEFKKPEKIDYLILPENEIELKYKKIHFPEE</sequence>
<evidence type="ECO:0008006" key="3">
    <source>
        <dbReference type="Google" id="ProtNLM"/>
    </source>
</evidence>
<dbReference type="AlphaFoldDB" id="A0A3S9T206"/>
<evidence type="ECO:0000313" key="2">
    <source>
        <dbReference type="Proteomes" id="UP000267250"/>
    </source>
</evidence>
<dbReference type="KEGG" id="aft:BBF96_14875"/>
<reference evidence="1 2" key="1">
    <citation type="submission" date="2016-07" db="EMBL/GenBank/DDBJ databases">
        <title>Genome and transcriptome analysis of iron-reducing fermentative bacteria Anoxybacter fermentans.</title>
        <authorList>
            <person name="Zeng X."/>
            <person name="Shao Z."/>
        </authorList>
    </citation>
    <scope>NUCLEOTIDE SEQUENCE [LARGE SCALE GENOMIC DNA]</scope>
    <source>
        <strain evidence="1 2">DY22613</strain>
    </source>
</reference>
<dbReference type="InterPro" id="IPR036397">
    <property type="entry name" value="RNaseH_sf"/>
</dbReference>
<organism evidence="1 2">
    <name type="scientific">Anoxybacter fermentans</name>
    <dbReference type="NCBI Taxonomy" id="1323375"/>
    <lineage>
        <taxon>Bacteria</taxon>
        <taxon>Bacillati</taxon>
        <taxon>Bacillota</taxon>
        <taxon>Clostridia</taxon>
        <taxon>Halanaerobiales</taxon>
        <taxon>Anoxybacter</taxon>
    </lineage>
</organism>
<gene>
    <name evidence="1" type="ORF">BBF96_14875</name>
</gene>
<dbReference type="RefSeq" id="WP_127017919.1">
    <property type="nucleotide sequence ID" value="NZ_CP016379.1"/>
</dbReference>
<dbReference type="Gene3D" id="3.30.420.10">
    <property type="entry name" value="Ribonuclease H-like superfamily/Ribonuclease H"/>
    <property type="match status" value="1"/>
</dbReference>
<name>A0A3S9T206_9FIRM</name>
<dbReference type="EMBL" id="CP016379">
    <property type="protein sequence ID" value="AZR74557.1"/>
    <property type="molecule type" value="Genomic_DNA"/>
</dbReference>
<dbReference type="SUPFAM" id="SSF53098">
    <property type="entry name" value="Ribonuclease H-like"/>
    <property type="match status" value="1"/>
</dbReference>
<dbReference type="Proteomes" id="UP000267250">
    <property type="component" value="Chromosome"/>
</dbReference>
<dbReference type="OrthoDB" id="2111296at2"/>